<keyword evidence="3" id="KW-1185">Reference proteome</keyword>
<evidence type="ECO:0000313" key="2">
    <source>
        <dbReference type="EMBL" id="KAF1928882.1"/>
    </source>
</evidence>
<dbReference type="GeneID" id="54345130"/>
<evidence type="ECO:0000256" key="1">
    <source>
        <dbReference type="SAM" id="SignalP"/>
    </source>
</evidence>
<organism evidence="2 3">
    <name type="scientific">Didymella exigua CBS 183.55</name>
    <dbReference type="NCBI Taxonomy" id="1150837"/>
    <lineage>
        <taxon>Eukaryota</taxon>
        <taxon>Fungi</taxon>
        <taxon>Dikarya</taxon>
        <taxon>Ascomycota</taxon>
        <taxon>Pezizomycotina</taxon>
        <taxon>Dothideomycetes</taxon>
        <taxon>Pleosporomycetidae</taxon>
        <taxon>Pleosporales</taxon>
        <taxon>Pleosporineae</taxon>
        <taxon>Didymellaceae</taxon>
        <taxon>Didymella</taxon>
    </lineage>
</organism>
<evidence type="ECO:0008006" key="4">
    <source>
        <dbReference type="Google" id="ProtNLM"/>
    </source>
</evidence>
<accession>A0A6A5RM72</accession>
<protein>
    <recommendedName>
        <fullName evidence="4">Secreted protein</fullName>
    </recommendedName>
</protein>
<dbReference type="RefSeq" id="XP_033449130.1">
    <property type="nucleotide sequence ID" value="XM_033587484.1"/>
</dbReference>
<gene>
    <name evidence="2" type="ORF">M421DRAFT_141995</name>
</gene>
<sequence>MGGLWRLFIWVAWRRRVQARSSNLIPHIPYRLLLQPPLCRRNSMFPRSARLPSRQSIVEGGVIRPNVFLINGR</sequence>
<dbReference type="EMBL" id="ML978967">
    <property type="protein sequence ID" value="KAF1928882.1"/>
    <property type="molecule type" value="Genomic_DNA"/>
</dbReference>
<evidence type="ECO:0000313" key="3">
    <source>
        <dbReference type="Proteomes" id="UP000800082"/>
    </source>
</evidence>
<dbReference type="Proteomes" id="UP000800082">
    <property type="component" value="Unassembled WGS sequence"/>
</dbReference>
<feature type="signal peptide" evidence="1">
    <location>
        <begin position="1"/>
        <end position="19"/>
    </location>
</feature>
<reference evidence="2" key="1">
    <citation type="journal article" date="2020" name="Stud. Mycol.">
        <title>101 Dothideomycetes genomes: a test case for predicting lifestyles and emergence of pathogens.</title>
        <authorList>
            <person name="Haridas S."/>
            <person name="Albert R."/>
            <person name="Binder M."/>
            <person name="Bloem J."/>
            <person name="Labutti K."/>
            <person name="Salamov A."/>
            <person name="Andreopoulos B."/>
            <person name="Baker S."/>
            <person name="Barry K."/>
            <person name="Bills G."/>
            <person name="Bluhm B."/>
            <person name="Cannon C."/>
            <person name="Castanera R."/>
            <person name="Culley D."/>
            <person name="Daum C."/>
            <person name="Ezra D."/>
            <person name="Gonzalez J."/>
            <person name="Henrissat B."/>
            <person name="Kuo A."/>
            <person name="Liang C."/>
            <person name="Lipzen A."/>
            <person name="Lutzoni F."/>
            <person name="Magnuson J."/>
            <person name="Mondo S."/>
            <person name="Nolan M."/>
            <person name="Ohm R."/>
            <person name="Pangilinan J."/>
            <person name="Park H.-J."/>
            <person name="Ramirez L."/>
            <person name="Alfaro M."/>
            <person name="Sun H."/>
            <person name="Tritt A."/>
            <person name="Yoshinaga Y."/>
            <person name="Zwiers L.-H."/>
            <person name="Turgeon B."/>
            <person name="Goodwin S."/>
            <person name="Spatafora J."/>
            <person name="Crous P."/>
            <person name="Grigoriev I."/>
        </authorList>
    </citation>
    <scope>NUCLEOTIDE SEQUENCE</scope>
    <source>
        <strain evidence="2">CBS 183.55</strain>
    </source>
</reference>
<dbReference type="AlphaFoldDB" id="A0A6A5RM72"/>
<proteinExistence type="predicted"/>
<name>A0A6A5RM72_9PLEO</name>
<keyword evidence="1" id="KW-0732">Signal</keyword>
<feature type="chain" id="PRO_5025386136" description="Secreted protein" evidence="1">
    <location>
        <begin position="20"/>
        <end position="73"/>
    </location>
</feature>